<dbReference type="STRING" id="338188.ERS852397_01210"/>
<evidence type="ECO:0000259" key="5">
    <source>
        <dbReference type="Pfam" id="PF00884"/>
    </source>
</evidence>
<dbReference type="GO" id="GO:0046872">
    <property type="term" value="F:metal ion binding"/>
    <property type="evidence" value="ECO:0007669"/>
    <property type="project" value="UniProtKB-KW"/>
</dbReference>
<dbReference type="EMBL" id="CYZH01000005">
    <property type="protein sequence ID" value="CUO01335.1"/>
    <property type="molecule type" value="Genomic_DNA"/>
</dbReference>
<proteinExistence type="inferred from homology"/>
<keyword evidence="2" id="KW-0479">Metal-binding</keyword>
<comment type="PTM">
    <text evidence="4">The conversion to 3-oxoalanine (also known as C-formylglycine, FGly), of a serine or cysteine residue in prokaryotes and of a cysteine residue in eukaryotes, is critical for catalytic activity.</text>
</comment>
<reference evidence="6 7" key="1">
    <citation type="submission" date="2015-09" db="EMBL/GenBank/DDBJ databases">
        <authorList>
            <consortium name="Pathogen Informatics"/>
        </authorList>
    </citation>
    <scope>NUCLEOTIDE SEQUENCE [LARGE SCALE GENOMIC DNA]</scope>
    <source>
        <strain evidence="6 7">2789STDY5608840</strain>
    </source>
</reference>
<feature type="modified residue" description="3-oxoalanine (Ser)" evidence="4">
    <location>
        <position position="72"/>
    </location>
</feature>
<dbReference type="AlphaFoldDB" id="A0A174BNT0"/>
<dbReference type="RefSeq" id="WP_022275074.1">
    <property type="nucleotide sequence ID" value="NZ_CABIXA010000005.1"/>
</dbReference>
<dbReference type="EC" id="3.1.6.1" evidence="6"/>
<dbReference type="InterPro" id="IPR024607">
    <property type="entry name" value="Sulfatase_CS"/>
</dbReference>
<dbReference type="Gene3D" id="3.40.720.10">
    <property type="entry name" value="Alkaline Phosphatase, subunit A"/>
    <property type="match status" value="1"/>
</dbReference>
<feature type="domain" description="Sulfatase N-terminal" evidence="5">
    <location>
        <begin position="24"/>
        <end position="338"/>
    </location>
</feature>
<evidence type="ECO:0000256" key="2">
    <source>
        <dbReference type="ARBA" id="ARBA00022723"/>
    </source>
</evidence>
<accession>A0A174BNT0</accession>
<gene>
    <name evidence="6" type="ORF">ERS852397_01210</name>
</gene>
<evidence type="ECO:0000256" key="4">
    <source>
        <dbReference type="PIRSR" id="PIRSR600917-52"/>
    </source>
</evidence>
<dbReference type="InterPro" id="IPR000917">
    <property type="entry name" value="Sulfatase_N"/>
</dbReference>
<sequence>MKNLKPTLLCGMMLPAALSAQERPNILYIMTDQQTANAMSCAGNTDLRTPNMDKLAERGIRFTNAYCSMPLSGPSRGAMFTGYMPGEVGLLENGTPMPDSLHSTSLGVLMNKAGYTCAYAGKWHVHTNSLPDKQAFGFENLHGHNDFGLAEAAVSFLQRKKKGQPFFLVASFDNPHNICEYARKQNTPYATIKEPALEDCPGLPSNFAVNPYDATALAFEKKQNHRLYPTHDYTPDDWRRYRNAYYRLVETVDAEIGKIIAELDRQDLWKNTVIIFTSDHGDGCGAHQWNQKTVLYEEVANVPFIVCLPKGKHAGKILPQLINNGVDLMPSICDWAGINVPGKRQGVSFRPIVENGSADKQHQPYIVTETSFAQTASTRGWMLRTSQYKYVLYDTGKNREQLYDMETDRGEMRNLAIEKKYADILRQHRELLAEWMKKHQENGKTLFTRFIPNLH</sequence>
<evidence type="ECO:0000256" key="3">
    <source>
        <dbReference type="ARBA" id="ARBA00022801"/>
    </source>
</evidence>
<dbReference type="PROSITE" id="PS00523">
    <property type="entry name" value="SULFATASE_1"/>
    <property type="match status" value="1"/>
</dbReference>
<dbReference type="GO" id="GO:0004065">
    <property type="term" value="F:arylsulfatase activity"/>
    <property type="evidence" value="ECO:0007669"/>
    <property type="project" value="UniProtKB-EC"/>
</dbReference>
<dbReference type="Proteomes" id="UP000095517">
    <property type="component" value="Unassembled WGS sequence"/>
</dbReference>
<dbReference type="Pfam" id="PF00884">
    <property type="entry name" value="Sulfatase"/>
    <property type="match status" value="1"/>
</dbReference>
<dbReference type="SUPFAM" id="SSF53649">
    <property type="entry name" value="Alkaline phosphatase-like"/>
    <property type="match status" value="1"/>
</dbReference>
<name>A0A174BNT0_9BACE</name>
<organism evidence="6 7">
    <name type="scientific">Bacteroides finegoldii</name>
    <dbReference type="NCBI Taxonomy" id="338188"/>
    <lineage>
        <taxon>Bacteria</taxon>
        <taxon>Pseudomonadati</taxon>
        <taxon>Bacteroidota</taxon>
        <taxon>Bacteroidia</taxon>
        <taxon>Bacteroidales</taxon>
        <taxon>Bacteroidaceae</taxon>
        <taxon>Bacteroides</taxon>
    </lineage>
</organism>
<dbReference type="GO" id="GO:0005737">
    <property type="term" value="C:cytoplasm"/>
    <property type="evidence" value="ECO:0007669"/>
    <property type="project" value="TreeGrafter"/>
</dbReference>
<protein>
    <submittedName>
        <fullName evidence="6">Sulfatase</fullName>
        <ecNumber evidence="6">3.1.6.1</ecNumber>
    </submittedName>
</protein>
<dbReference type="PANTHER" id="PTHR45953:SF1">
    <property type="entry name" value="IDURONATE 2-SULFATASE"/>
    <property type="match status" value="1"/>
</dbReference>
<keyword evidence="3 6" id="KW-0378">Hydrolase</keyword>
<dbReference type="PANTHER" id="PTHR45953">
    <property type="entry name" value="IDURONATE 2-SULFATASE"/>
    <property type="match status" value="1"/>
</dbReference>
<comment type="similarity">
    <text evidence="1">Belongs to the sulfatase family.</text>
</comment>
<evidence type="ECO:0000256" key="1">
    <source>
        <dbReference type="ARBA" id="ARBA00008779"/>
    </source>
</evidence>
<evidence type="ECO:0000313" key="7">
    <source>
        <dbReference type="Proteomes" id="UP000095517"/>
    </source>
</evidence>
<dbReference type="InterPro" id="IPR017850">
    <property type="entry name" value="Alkaline_phosphatase_core_sf"/>
</dbReference>
<evidence type="ECO:0000313" key="6">
    <source>
        <dbReference type="EMBL" id="CUO01335.1"/>
    </source>
</evidence>